<feature type="signal peptide" evidence="12">
    <location>
        <begin position="1"/>
        <end position="25"/>
    </location>
</feature>
<dbReference type="SMART" id="SM00965">
    <property type="entry name" value="STN"/>
    <property type="match status" value="1"/>
</dbReference>
<dbReference type="Gene3D" id="3.55.50.30">
    <property type="match status" value="1"/>
</dbReference>
<evidence type="ECO:0000259" key="13">
    <source>
        <dbReference type="SMART" id="SM00965"/>
    </source>
</evidence>
<dbReference type="RefSeq" id="WP_330077228.1">
    <property type="nucleotide sequence ID" value="NZ_JAZDQJ010000039.1"/>
</dbReference>
<sequence length="894" mass="95116">MSRRFTLTPLACALALHLLPVSAMAETTLPASQQQQVDYDIPAGSLEDVLLAISQRSGNAIAYDQEQVIGLHGPAIRGRLTRQQALDTALRGSGLGYSSTPSGAVRIHRQADATPASAPLTPAAAPRLGAVQVIGTRRSDVGALQGAAPVDIIGSDELRRTGQDSLARALENLVPSVTYPQINGTDGVSAQRPVLLRGLAADQVLVLVNGKRRHASAFVNTKATLGRGSQAVDLATIPVSAIDHIELLRDGASAQYGSDAIAGVINIVLKDQDHGGEAQASVGQYTKGDGFSRSLSGWKGFSLPGDGYLTFSAEGVESERTSTAGADLRQFYPAGDAREAEADRHWRYGSPGLGDWKIGVNAGTFLDDTTELYGFATYQDRTAESQAVFRRPIDANNITSVYPDGFLPLLDVRSRDGAATSGIKFEDALLGRFDLSASYGRNRIDYHLGDSINASLGAGSPRSFDAGALVNDQAQLSLDHVKEFAVGYGAGPLVFSSGLAWRREGYEVIAGDTASWVQGSVLPTRAGGGQGFPGTQPGDEGSYSRKVFGGYLGLEQQLTDALQLGVAARSEHYDDFGTTTTGKFSLRYDFTERFGLRSTLSSGYRAPTLGQIGTSATQTEFVAGDPTAYQVGTVSVDTAVARALGASDLKPEKSTNFSVGLVWQPVDDASLTLDAYQIRIKDRIALSETLRGATVSQILASQGYGNYSGVSFFTNALDTRTHGVDLIGRYRLGLSEVGELTFSGGFNWSKTQVTDIKDNPGPLAGTGIVLINREALSYVQSASPQNKLVLGVDWRQGPWSANFTSLRYGRYTLDSNAGPQSDQTFASQWVSNASLSWDADPTLTLTVGANNLFDSYPDKIDVANRFVGGRVQYQSISPAGAEGAFYYLKANYRF</sequence>
<reference evidence="14 15" key="1">
    <citation type="submission" date="2024-01" db="EMBL/GenBank/DDBJ databases">
        <title>Unpublished Manusciprt.</title>
        <authorList>
            <person name="Duman M."/>
            <person name="Valdes E.G."/>
            <person name="Ajmi N."/>
            <person name="Altun S."/>
            <person name="Saticioglu I.B."/>
        </authorList>
    </citation>
    <scope>NUCLEOTIDE SEQUENCE [LARGE SCALE GENOMIC DNA]</scope>
    <source>
        <strain evidence="14 15">148P</strain>
    </source>
</reference>
<dbReference type="Pfam" id="PF00593">
    <property type="entry name" value="TonB_dep_Rec_b-barrel"/>
    <property type="match status" value="1"/>
</dbReference>
<keyword evidence="3 10" id="KW-1134">Transmembrane beta strand</keyword>
<comment type="subcellular location">
    <subcellularLocation>
        <location evidence="1 10">Cell outer membrane</location>
        <topology evidence="1 10">Multi-pass membrane protein</topology>
    </subcellularLocation>
</comment>
<dbReference type="EMBL" id="JAZDQJ010000039">
    <property type="protein sequence ID" value="MEE1936558.1"/>
    <property type="molecule type" value="Genomic_DNA"/>
</dbReference>
<keyword evidence="8 10" id="KW-0472">Membrane</keyword>
<dbReference type="InterPro" id="IPR039426">
    <property type="entry name" value="TonB-dep_rcpt-like"/>
</dbReference>
<protein>
    <submittedName>
        <fullName evidence="14">TonB-dependent receptor</fullName>
    </submittedName>
</protein>
<dbReference type="InterPro" id="IPR036942">
    <property type="entry name" value="Beta-barrel_TonB_sf"/>
</dbReference>
<evidence type="ECO:0000256" key="6">
    <source>
        <dbReference type="ARBA" id="ARBA00023004"/>
    </source>
</evidence>
<dbReference type="InterPro" id="IPR012910">
    <property type="entry name" value="Plug_dom"/>
</dbReference>
<dbReference type="SUPFAM" id="SSF56935">
    <property type="entry name" value="Porins"/>
    <property type="match status" value="1"/>
</dbReference>
<organism evidence="14 15">
    <name type="scientific">Pseudomonas ulcerans</name>
    <dbReference type="NCBI Taxonomy" id="3115852"/>
    <lineage>
        <taxon>Bacteria</taxon>
        <taxon>Pseudomonadati</taxon>
        <taxon>Pseudomonadota</taxon>
        <taxon>Gammaproteobacteria</taxon>
        <taxon>Pseudomonadales</taxon>
        <taxon>Pseudomonadaceae</taxon>
        <taxon>Pseudomonas</taxon>
    </lineage>
</organism>
<evidence type="ECO:0000256" key="11">
    <source>
        <dbReference type="RuleBase" id="RU003357"/>
    </source>
</evidence>
<keyword evidence="14" id="KW-0675">Receptor</keyword>
<comment type="caution">
    <text evidence="14">The sequence shown here is derived from an EMBL/GenBank/DDBJ whole genome shotgun (WGS) entry which is preliminary data.</text>
</comment>
<dbReference type="PROSITE" id="PS52016">
    <property type="entry name" value="TONB_DEPENDENT_REC_3"/>
    <property type="match status" value="1"/>
</dbReference>
<dbReference type="PANTHER" id="PTHR47234">
    <property type="match status" value="1"/>
</dbReference>
<evidence type="ECO:0000256" key="2">
    <source>
        <dbReference type="ARBA" id="ARBA00022448"/>
    </source>
</evidence>
<dbReference type="Gene3D" id="2.170.130.10">
    <property type="entry name" value="TonB-dependent receptor, plug domain"/>
    <property type="match status" value="1"/>
</dbReference>
<evidence type="ECO:0000256" key="9">
    <source>
        <dbReference type="ARBA" id="ARBA00023237"/>
    </source>
</evidence>
<evidence type="ECO:0000256" key="8">
    <source>
        <dbReference type="ARBA" id="ARBA00023136"/>
    </source>
</evidence>
<accession>A0ABU7HYS3</accession>
<keyword evidence="15" id="KW-1185">Reference proteome</keyword>
<evidence type="ECO:0000256" key="10">
    <source>
        <dbReference type="PROSITE-ProRule" id="PRU01360"/>
    </source>
</evidence>
<proteinExistence type="inferred from homology"/>
<gene>
    <name evidence="14" type="ORF">V0R50_25310</name>
</gene>
<keyword evidence="4" id="KW-0406">Ion transport</keyword>
<keyword evidence="9 10" id="KW-0998">Cell outer membrane</keyword>
<dbReference type="Proteomes" id="UP001335100">
    <property type="component" value="Unassembled WGS sequence"/>
</dbReference>
<evidence type="ECO:0000256" key="1">
    <source>
        <dbReference type="ARBA" id="ARBA00004571"/>
    </source>
</evidence>
<keyword evidence="6" id="KW-0408">Iron</keyword>
<keyword evidence="4" id="KW-0410">Iron transport</keyword>
<evidence type="ECO:0000313" key="15">
    <source>
        <dbReference type="Proteomes" id="UP001335100"/>
    </source>
</evidence>
<evidence type="ECO:0000256" key="12">
    <source>
        <dbReference type="SAM" id="SignalP"/>
    </source>
</evidence>
<evidence type="ECO:0000313" key="14">
    <source>
        <dbReference type="EMBL" id="MEE1936558.1"/>
    </source>
</evidence>
<dbReference type="InterPro" id="IPR037066">
    <property type="entry name" value="Plug_dom_sf"/>
</dbReference>
<dbReference type="PANTHER" id="PTHR47234:SF3">
    <property type="entry name" value="SECRETIN_TONB SHORT N-TERMINAL DOMAIN-CONTAINING PROTEIN"/>
    <property type="match status" value="1"/>
</dbReference>
<evidence type="ECO:0000256" key="3">
    <source>
        <dbReference type="ARBA" id="ARBA00022452"/>
    </source>
</evidence>
<dbReference type="InterPro" id="IPR000531">
    <property type="entry name" value="Beta-barrel_TonB"/>
</dbReference>
<dbReference type="InterPro" id="IPR011662">
    <property type="entry name" value="Secretin/TonB_short_N"/>
</dbReference>
<evidence type="ECO:0000256" key="4">
    <source>
        <dbReference type="ARBA" id="ARBA00022496"/>
    </source>
</evidence>
<dbReference type="Gene3D" id="2.40.170.20">
    <property type="entry name" value="TonB-dependent receptor, beta-barrel domain"/>
    <property type="match status" value="1"/>
</dbReference>
<keyword evidence="12" id="KW-0732">Signal</keyword>
<keyword evidence="5 10" id="KW-0812">Transmembrane</keyword>
<comment type="similarity">
    <text evidence="10 11">Belongs to the TonB-dependent receptor family.</text>
</comment>
<dbReference type="CDD" id="cd01347">
    <property type="entry name" value="ligand_gated_channel"/>
    <property type="match status" value="1"/>
</dbReference>
<keyword evidence="2 10" id="KW-0813">Transport</keyword>
<name>A0ABU7HYS3_9PSED</name>
<evidence type="ECO:0000256" key="5">
    <source>
        <dbReference type="ARBA" id="ARBA00022692"/>
    </source>
</evidence>
<keyword evidence="7 11" id="KW-0798">TonB box</keyword>
<evidence type="ECO:0000256" key="7">
    <source>
        <dbReference type="ARBA" id="ARBA00023077"/>
    </source>
</evidence>
<feature type="domain" description="Secretin/TonB short N-terminal" evidence="13">
    <location>
        <begin position="59"/>
        <end position="110"/>
    </location>
</feature>
<feature type="chain" id="PRO_5045374487" evidence="12">
    <location>
        <begin position="26"/>
        <end position="894"/>
    </location>
</feature>
<dbReference type="Pfam" id="PF07715">
    <property type="entry name" value="Plug"/>
    <property type="match status" value="1"/>
</dbReference>